<evidence type="ECO:0000313" key="2">
    <source>
        <dbReference type="Proteomes" id="UP000621510"/>
    </source>
</evidence>
<dbReference type="Proteomes" id="UP000621510">
    <property type="component" value="Unassembled WGS sequence"/>
</dbReference>
<comment type="caution">
    <text evidence="1">The sequence shown here is derived from an EMBL/GenBank/DDBJ whole genome shotgun (WGS) entry which is preliminary data.</text>
</comment>
<evidence type="ECO:0000313" key="1">
    <source>
        <dbReference type="EMBL" id="MBL1113481.1"/>
    </source>
</evidence>
<name>A0ABS1PM24_9ACTN</name>
<proteinExistence type="predicted"/>
<reference evidence="1 2" key="1">
    <citation type="submission" date="2021-01" db="EMBL/GenBank/DDBJ databases">
        <title>WGS of actinomycetes isolated from Thailand.</title>
        <authorList>
            <person name="Thawai C."/>
        </authorList>
    </citation>
    <scope>NUCLEOTIDE SEQUENCE [LARGE SCALE GENOMIC DNA]</scope>
    <source>
        <strain evidence="1 2">CA3R110</strain>
    </source>
</reference>
<protein>
    <submittedName>
        <fullName evidence="1">Uncharacterized protein</fullName>
    </submittedName>
</protein>
<dbReference type="EMBL" id="JAERRG010000004">
    <property type="protein sequence ID" value="MBL1113481.1"/>
    <property type="molecule type" value="Genomic_DNA"/>
</dbReference>
<sequence>MSTEGWMPSLRDWMPRAASSLWARTAARGMWTYGTSRPVARLMAAKAAMSDSAMNCWRVSGL</sequence>
<keyword evidence="2" id="KW-1185">Reference proteome</keyword>
<accession>A0ABS1PM24</accession>
<dbReference type="RefSeq" id="WP_201851169.1">
    <property type="nucleotide sequence ID" value="NZ_JAERRG010000004.1"/>
</dbReference>
<gene>
    <name evidence="1" type="ORF">JK364_13920</name>
</gene>
<organism evidence="1 2">
    <name type="scientific">Streptomyces endocoffeicus</name>
    <dbReference type="NCBI Taxonomy" id="2898945"/>
    <lineage>
        <taxon>Bacteria</taxon>
        <taxon>Bacillati</taxon>
        <taxon>Actinomycetota</taxon>
        <taxon>Actinomycetes</taxon>
        <taxon>Kitasatosporales</taxon>
        <taxon>Streptomycetaceae</taxon>
        <taxon>Streptomyces</taxon>
    </lineage>
</organism>